<name>A0A7W5AXH6_9BACL</name>
<dbReference type="Pfam" id="PF01648">
    <property type="entry name" value="ACPS"/>
    <property type="match status" value="1"/>
</dbReference>
<dbReference type="GO" id="GO:0000287">
    <property type="term" value="F:magnesium ion binding"/>
    <property type="evidence" value="ECO:0007669"/>
    <property type="project" value="InterPro"/>
</dbReference>
<evidence type="ECO:0000259" key="3">
    <source>
        <dbReference type="Pfam" id="PF01648"/>
    </source>
</evidence>
<dbReference type="PANTHER" id="PTHR12215">
    <property type="entry name" value="PHOSPHOPANTETHEINE TRANSFERASE"/>
    <property type="match status" value="1"/>
</dbReference>
<dbReference type="Proteomes" id="UP000570361">
    <property type="component" value="Unassembled WGS sequence"/>
</dbReference>
<dbReference type="InterPro" id="IPR050559">
    <property type="entry name" value="P-Pant_transferase_sf"/>
</dbReference>
<dbReference type="EMBL" id="JACHXK010000004">
    <property type="protein sequence ID" value="MBB3110071.1"/>
    <property type="molecule type" value="Genomic_DNA"/>
</dbReference>
<keyword evidence="5" id="KW-1185">Reference proteome</keyword>
<dbReference type="GO" id="GO:0008897">
    <property type="term" value="F:holo-[acyl-carrier-protein] synthase activity"/>
    <property type="evidence" value="ECO:0007669"/>
    <property type="project" value="InterPro"/>
</dbReference>
<proteinExistence type="inferred from homology"/>
<organism evidence="4 5">
    <name type="scientific">Paenibacillus phyllosphaerae</name>
    <dbReference type="NCBI Taxonomy" id="274593"/>
    <lineage>
        <taxon>Bacteria</taxon>
        <taxon>Bacillati</taxon>
        <taxon>Bacillota</taxon>
        <taxon>Bacilli</taxon>
        <taxon>Bacillales</taxon>
        <taxon>Paenibacillaceae</taxon>
        <taxon>Paenibacillus</taxon>
    </lineage>
</organism>
<gene>
    <name evidence="4" type="ORF">FHS18_002138</name>
</gene>
<dbReference type="PANTHER" id="PTHR12215:SF10">
    <property type="entry name" value="L-AMINOADIPATE-SEMIALDEHYDE DEHYDROGENASE-PHOSPHOPANTETHEINYL TRANSFERASE"/>
    <property type="match status" value="1"/>
</dbReference>
<dbReference type="InterPro" id="IPR008278">
    <property type="entry name" value="4-PPantetheinyl_Trfase_dom"/>
</dbReference>
<accession>A0A7W5AXH6</accession>
<dbReference type="SUPFAM" id="SSF56214">
    <property type="entry name" value="4'-phosphopantetheinyl transferase"/>
    <property type="match status" value="2"/>
</dbReference>
<evidence type="ECO:0000313" key="4">
    <source>
        <dbReference type="EMBL" id="MBB3110071.1"/>
    </source>
</evidence>
<dbReference type="Gene3D" id="3.90.470.20">
    <property type="entry name" value="4'-phosphopantetheinyl transferase domain"/>
    <property type="match status" value="1"/>
</dbReference>
<comment type="similarity">
    <text evidence="1">Belongs to the P-Pant transferase superfamily. Gsp/Sfp/HetI/AcpT family.</text>
</comment>
<dbReference type="InterPro" id="IPR037143">
    <property type="entry name" value="4-PPantetheinyl_Trfase_dom_sf"/>
</dbReference>
<evidence type="ECO:0000313" key="5">
    <source>
        <dbReference type="Proteomes" id="UP000570361"/>
    </source>
</evidence>
<sequence length="229" mass="26022">MIEIIVIPPASLSTADDAAWVELILDEQERRTYYAYRPEQKRREFLAGRMLIKLTLSNKYSVSPRSIELIKGRYGKPSYPGAWQFNLSHSQGMVACAFARDRAVGLDIESMDPANLQLAGHICTGDELNLIRRNPEREVRTFYELWTRKEAVIKAAGTGFTREPNQIEVPLQPVSCAMNGWTYSEPTEIWPSVLMSCVAEQQDHGEPEISVFTMEWEQLQADLRLAIGN</sequence>
<comment type="caution">
    <text evidence="4">The sequence shown here is derived from an EMBL/GenBank/DDBJ whole genome shotgun (WGS) entry which is preliminary data.</text>
</comment>
<protein>
    <submittedName>
        <fullName evidence="4">4'-phosphopantetheinyl transferase</fullName>
        <ecNumber evidence="4">2.7.8.-</ecNumber>
    </submittedName>
</protein>
<reference evidence="4 5" key="1">
    <citation type="submission" date="2020-08" db="EMBL/GenBank/DDBJ databases">
        <title>Genomic Encyclopedia of Type Strains, Phase III (KMG-III): the genomes of soil and plant-associated and newly described type strains.</title>
        <authorList>
            <person name="Whitman W."/>
        </authorList>
    </citation>
    <scope>NUCLEOTIDE SEQUENCE [LARGE SCALE GENOMIC DNA]</scope>
    <source>
        <strain evidence="4 5">CECT 5862</strain>
    </source>
</reference>
<dbReference type="EC" id="2.7.8.-" evidence="4"/>
<dbReference type="RefSeq" id="WP_183599774.1">
    <property type="nucleotide sequence ID" value="NZ_JACHXK010000004.1"/>
</dbReference>
<dbReference type="GO" id="GO:0019878">
    <property type="term" value="P:lysine biosynthetic process via aminoadipic acid"/>
    <property type="evidence" value="ECO:0007669"/>
    <property type="project" value="TreeGrafter"/>
</dbReference>
<dbReference type="GO" id="GO:0005829">
    <property type="term" value="C:cytosol"/>
    <property type="evidence" value="ECO:0007669"/>
    <property type="project" value="TreeGrafter"/>
</dbReference>
<feature type="domain" description="4'-phosphopantetheinyl transferase" evidence="3">
    <location>
        <begin position="103"/>
        <end position="173"/>
    </location>
</feature>
<dbReference type="AlphaFoldDB" id="A0A7W5AXH6"/>
<evidence type="ECO:0000256" key="2">
    <source>
        <dbReference type="ARBA" id="ARBA00022679"/>
    </source>
</evidence>
<evidence type="ECO:0000256" key="1">
    <source>
        <dbReference type="ARBA" id="ARBA00010990"/>
    </source>
</evidence>
<keyword evidence="2 4" id="KW-0808">Transferase</keyword>